<proteinExistence type="predicted"/>
<dbReference type="InterPro" id="IPR001279">
    <property type="entry name" value="Metallo-B-lactamas"/>
</dbReference>
<sequence length="260" mass="30233">MTVDKELGKEVRRQFNLRKPIDQRIINVGNRISNVYLVESNEGYILIDTGYKEYLETFKSELSKNNISLNDIAYIFITHAHDDHVGFLYQLMEETTAKIIINHKSVNQLEKGQNSFDGGCSSRLAWFFCQVMKLVGKGEHRFQPIIVSDRFLIIDDHNREKIEERLSAKIIDLPGHTHDSIGLLFDDEILFSGDAVMNGLPSLHHIIIWIEDMLEYKKSWQKMMTIDYKKVYPAHGKPISKNNIISNYKSLKKIKLYRLS</sequence>
<dbReference type="Proteomes" id="UP000683246">
    <property type="component" value="Chromosome"/>
</dbReference>
<gene>
    <name evidence="2" type="ORF">HZI73_25360</name>
</gene>
<dbReference type="PANTHER" id="PTHR42951:SF17">
    <property type="entry name" value="METALLO-BETA-LACTAMASE DOMAIN-CONTAINING PROTEIN"/>
    <property type="match status" value="1"/>
</dbReference>
<dbReference type="InterPro" id="IPR050855">
    <property type="entry name" value="NDM-1-like"/>
</dbReference>
<name>A0A8J8SJV0_9FIRM</name>
<evidence type="ECO:0000313" key="3">
    <source>
        <dbReference type="Proteomes" id="UP000683246"/>
    </source>
</evidence>
<keyword evidence="3" id="KW-1185">Reference proteome</keyword>
<evidence type="ECO:0000313" key="2">
    <source>
        <dbReference type="EMBL" id="QUI25872.1"/>
    </source>
</evidence>
<reference evidence="2" key="1">
    <citation type="submission" date="2020-07" db="EMBL/GenBank/DDBJ databases">
        <title>Vallitalea pronyensis genome.</title>
        <authorList>
            <person name="Postec A."/>
        </authorList>
    </citation>
    <scope>NUCLEOTIDE SEQUENCE</scope>
    <source>
        <strain evidence="2">FatNI3</strain>
    </source>
</reference>
<dbReference type="Gene3D" id="3.60.15.10">
    <property type="entry name" value="Ribonuclease Z/Hydroxyacylglutathione hydrolase-like"/>
    <property type="match status" value="1"/>
</dbReference>
<dbReference type="AlphaFoldDB" id="A0A8J8SJV0"/>
<dbReference type="InterPro" id="IPR036866">
    <property type="entry name" value="RibonucZ/Hydroxyglut_hydro"/>
</dbReference>
<dbReference type="SUPFAM" id="SSF56281">
    <property type="entry name" value="Metallo-hydrolase/oxidoreductase"/>
    <property type="match status" value="1"/>
</dbReference>
<protein>
    <submittedName>
        <fullName evidence="2">MBL fold metallo-hydrolase</fullName>
    </submittedName>
</protein>
<dbReference type="Pfam" id="PF00753">
    <property type="entry name" value="Lactamase_B"/>
    <property type="match status" value="1"/>
</dbReference>
<dbReference type="EMBL" id="CP058649">
    <property type="protein sequence ID" value="QUI25872.1"/>
    <property type="molecule type" value="Genomic_DNA"/>
</dbReference>
<evidence type="ECO:0000259" key="1">
    <source>
        <dbReference type="SMART" id="SM00849"/>
    </source>
</evidence>
<accession>A0A8J8SJV0</accession>
<dbReference type="KEGG" id="vpy:HZI73_25360"/>
<organism evidence="2 3">
    <name type="scientific">Vallitalea pronyensis</name>
    <dbReference type="NCBI Taxonomy" id="1348613"/>
    <lineage>
        <taxon>Bacteria</taxon>
        <taxon>Bacillati</taxon>
        <taxon>Bacillota</taxon>
        <taxon>Clostridia</taxon>
        <taxon>Lachnospirales</taxon>
        <taxon>Vallitaleaceae</taxon>
        <taxon>Vallitalea</taxon>
    </lineage>
</organism>
<dbReference type="PANTHER" id="PTHR42951">
    <property type="entry name" value="METALLO-BETA-LACTAMASE DOMAIN-CONTAINING"/>
    <property type="match status" value="1"/>
</dbReference>
<feature type="domain" description="Metallo-beta-lactamase" evidence="1">
    <location>
        <begin position="32"/>
        <end position="235"/>
    </location>
</feature>
<dbReference type="SMART" id="SM00849">
    <property type="entry name" value="Lactamase_B"/>
    <property type="match status" value="1"/>
</dbReference>